<proteinExistence type="predicted"/>
<name>A0A085JN67_9GAMM</name>
<reference evidence="3 4" key="1">
    <citation type="submission" date="2014-05" db="EMBL/GenBank/DDBJ databases">
        <title>ATOL: Assembling a taxonomically balanced genome-scale reconstruction of the evolutionary history of the Enterobacteriaceae.</title>
        <authorList>
            <person name="Plunkett G.III."/>
            <person name="Neeno-Eckwall E.C."/>
            <person name="Glasner J.D."/>
            <person name="Perna N.T."/>
        </authorList>
    </citation>
    <scope>NUCLEOTIDE SEQUENCE [LARGE SCALE GENOMIC DNA]</scope>
    <source>
        <strain evidence="3 4">ATCC 33301</strain>
    </source>
</reference>
<dbReference type="GO" id="GO:0008713">
    <property type="term" value="F:ADP-heptose-lipopolysaccharide heptosyltransferase activity"/>
    <property type="evidence" value="ECO:0007669"/>
    <property type="project" value="TreeGrafter"/>
</dbReference>
<evidence type="ECO:0000313" key="4">
    <source>
        <dbReference type="Proteomes" id="UP000028602"/>
    </source>
</evidence>
<dbReference type="Pfam" id="PF01075">
    <property type="entry name" value="Glyco_transf_9"/>
    <property type="match status" value="1"/>
</dbReference>
<dbReference type="eggNOG" id="COG0859">
    <property type="taxonomic scope" value="Bacteria"/>
</dbReference>
<dbReference type="GO" id="GO:0005829">
    <property type="term" value="C:cytosol"/>
    <property type="evidence" value="ECO:0007669"/>
    <property type="project" value="TreeGrafter"/>
</dbReference>
<dbReference type="OrthoDB" id="9781892at2"/>
<organism evidence="3 4">
    <name type="scientific">Tatumella ptyseos ATCC 33301</name>
    <dbReference type="NCBI Taxonomy" id="1005995"/>
    <lineage>
        <taxon>Bacteria</taxon>
        <taxon>Pseudomonadati</taxon>
        <taxon>Pseudomonadota</taxon>
        <taxon>Gammaproteobacteria</taxon>
        <taxon>Enterobacterales</taxon>
        <taxon>Erwiniaceae</taxon>
        <taxon>Tatumella</taxon>
    </lineage>
</organism>
<dbReference type="Proteomes" id="UP000028602">
    <property type="component" value="Unassembled WGS sequence"/>
</dbReference>
<dbReference type="EMBL" id="JMPR01000011">
    <property type="protein sequence ID" value="KFD21913.1"/>
    <property type="molecule type" value="Genomic_DNA"/>
</dbReference>
<dbReference type="InterPro" id="IPR002201">
    <property type="entry name" value="Glyco_trans_9"/>
</dbReference>
<evidence type="ECO:0000313" key="3">
    <source>
        <dbReference type="EMBL" id="KFD21913.1"/>
    </source>
</evidence>
<dbReference type="EC" id="2.4.1.-" evidence="3"/>
<dbReference type="CDD" id="cd03789">
    <property type="entry name" value="GT9_LPS_heptosyltransferase"/>
    <property type="match status" value="1"/>
</dbReference>
<keyword evidence="4" id="KW-1185">Reference proteome</keyword>
<dbReference type="SUPFAM" id="SSF53756">
    <property type="entry name" value="UDP-Glycosyltransferase/glycogen phosphorylase"/>
    <property type="match status" value="1"/>
</dbReference>
<dbReference type="RefSeq" id="WP_029991677.1">
    <property type="nucleotide sequence ID" value="NZ_ATMJ01000077.1"/>
</dbReference>
<accession>A0A085JN67</accession>
<evidence type="ECO:0000256" key="1">
    <source>
        <dbReference type="ARBA" id="ARBA00022676"/>
    </source>
</evidence>
<comment type="caution">
    <text evidence="3">The sequence shown here is derived from an EMBL/GenBank/DDBJ whole genome shotgun (WGS) entry which is preliminary data.</text>
</comment>
<keyword evidence="1 3" id="KW-0328">Glycosyltransferase</keyword>
<dbReference type="AlphaFoldDB" id="A0A085JN67"/>
<gene>
    <name evidence="3" type="ORF">GTPT_0625</name>
</gene>
<evidence type="ECO:0000256" key="2">
    <source>
        <dbReference type="ARBA" id="ARBA00022679"/>
    </source>
</evidence>
<keyword evidence="2 3" id="KW-0808">Transferase</keyword>
<dbReference type="Gene3D" id="3.40.50.2000">
    <property type="entry name" value="Glycogen Phosphorylase B"/>
    <property type="match status" value="2"/>
</dbReference>
<protein>
    <submittedName>
        <fullName evidence="3">ADP-heptose--lipooligosaccharide heptosyltransferase II</fullName>
        <ecNumber evidence="3">2.4.-.-</ecNumber>
        <ecNumber evidence="3">2.4.1.-</ecNumber>
    </submittedName>
</protein>
<dbReference type="PANTHER" id="PTHR30160:SF7">
    <property type="entry name" value="ADP-HEPTOSE--LPS HEPTOSYLTRANSFERASE 2"/>
    <property type="match status" value="1"/>
</dbReference>
<dbReference type="GO" id="GO:0009244">
    <property type="term" value="P:lipopolysaccharide core region biosynthetic process"/>
    <property type="evidence" value="ECO:0007669"/>
    <property type="project" value="TreeGrafter"/>
</dbReference>
<dbReference type="InterPro" id="IPR051199">
    <property type="entry name" value="LPS_LOS_Heptosyltrfase"/>
</dbReference>
<dbReference type="EC" id="2.4.-.-" evidence="3"/>
<sequence length="369" mass="40936">MRETKKNKIRLVNAWLSLFHRNTASSEEKAAQLSCREFRSILVYSTTALGDYMFNTPALRAIRRRYPDARITLVAHPKYAQLLKEREFYDDVVFWNNKIGTLARVIREAKAFSPELAIMLHSHIPYDILSAAMVGCRYLVRDNYGKDIGELSRWLVYGVDQCEGHIIGRKMQLVSALGCDISDVDMAPPCAYIPQPKSSSVFRVGFQLGASTRIRCWPPAYFAELAGNILREFPGSEIVLIGSPAEADLARQVMGSCSPSVRESVTSFVGKTTLPELLGVISSMDMLVTGDTGPLHLAIALKVPTLSLFVTESPENSGPYQDRHLHRCIYLPATDPRVTDNDVPLKAISVATVFAGLSEMKISLSLPQP</sequence>
<dbReference type="PANTHER" id="PTHR30160">
    <property type="entry name" value="TETRAACYLDISACCHARIDE 4'-KINASE-RELATED"/>
    <property type="match status" value="1"/>
</dbReference>